<dbReference type="EMBL" id="JADIND010000039">
    <property type="protein sequence ID" value="MBO8430101.1"/>
    <property type="molecule type" value="Genomic_DNA"/>
</dbReference>
<evidence type="ECO:0000259" key="3">
    <source>
        <dbReference type="Pfam" id="PF22692"/>
    </source>
</evidence>
<sequence length="232" mass="25977">MIINGRVSYIENGFATSIRAMQVQSELVSMTNQNIIGFDKIGYQRQEPVISSFTEILGVKGLSQTTDEKIGRIMMSENPLDLAISTKGYFQTRSPEGVKLTRDGRFKIDKEGNLLTQEDHQVLSNAGIPIKLHVVPDDLKKIKVDENGLLSVFNDKTKKQESVAYVGVVDSNGILVMEPKIKQGYNEYSNVALQNEFMSLMPIIRTFEANRQIFMIQNQNLQKVISQLGSAS</sequence>
<evidence type="ECO:0000313" key="4">
    <source>
        <dbReference type="EMBL" id="MBO8430101.1"/>
    </source>
</evidence>
<dbReference type="InterPro" id="IPR010930">
    <property type="entry name" value="Flg_bb/hook_C_dom"/>
</dbReference>
<reference evidence="4" key="2">
    <citation type="journal article" date="2021" name="PeerJ">
        <title>Extensive microbial diversity within the chicken gut microbiome revealed by metagenomics and culture.</title>
        <authorList>
            <person name="Gilroy R."/>
            <person name="Ravi A."/>
            <person name="Getino M."/>
            <person name="Pursley I."/>
            <person name="Horton D.L."/>
            <person name="Alikhan N.F."/>
            <person name="Baker D."/>
            <person name="Gharbi K."/>
            <person name="Hall N."/>
            <person name="Watson M."/>
            <person name="Adriaenssens E.M."/>
            <person name="Foster-Nyarko E."/>
            <person name="Jarju S."/>
            <person name="Secka A."/>
            <person name="Antonio M."/>
            <person name="Oren A."/>
            <person name="Chaudhuri R.R."/>
            <person name="La Ragione R."/>
            <person name="Hildebrand F."/>
            <person name="Pallen M.J."/>
        </authorList>
    </citation>
    <scope>NUCLEOTIDE SEQUENCE</scope>
    <source>
        <strain evidence="4">10192</strain>
    </source>
</reference>
<keyword evidence="4" id="KW-0966">Cell projection</keyword>
<organism evidence="4 5">
    <name type="scientific">Candidatus Scatousia excrementipullorum</name>
    <dbReference type="NCBI Taxonomy" id="2840936"/>
    <lineage>
        <taxon>Bacteria</taxon>
        <taxon>Candidatus Scatousia</taxon>
    </lineage>
</organism>
<name>A0A9D9GYT8_9BACT</name>
<accession>A0A9D9GYT8</accession>
<feature type="domain" description="Flagellar basal-body/hook protein C-terminal" evidence="2">
    <location>
        <begin position="182"/>
        <end position="226"/>
    </location>
</feature>
<reference evidence="4" key="1">
    <citation type="submission" date="2020-10" db="EMBL/GenBank/DDBJ databases">
        <authorList>
            <person name="Gilroy R."/>
        </authorList>
    </citation>
    <scope>NUCLEOTIDE SEQUENCE</scope>
    <source>
        <strain evidence="4">10192</strain>
    </source>
</reference>
<dbReference type="InterPro" id="IPR053967">
    <property type="entry name" value="LlgE_F_G-like_D1"/>
</dbReference>
<feature type="domain" description="Flagellar hook protein FlgE/F/G-like D1" evidence="3">
    <location>
        <begin position="83"/>
        <end position="152"/>
    </location>
</feature>
<dbReference type="AlphaFoldDB" id="A0A9D9GYT8"/>
<evidence type="ECO:0000313" key="5">
    <source>
        <dbReference type="Proteomes" id="UP000823632"/>
    </source>
</evidence>
<keyword evidence="4" id="KW-0282">Flagellum</keyword>
<dbReference type="SUPFAM" id="SSF117143">
    <property type="entry name" value="Flagellar hook protein flgE"/>
    <property type="match status" value="1"/>
</dbReference>
<dbReference type="PANTHER" id="PTHR30435:SF19">
    <property type="entry name" value="FLAGELLAR BASAL-BODY ROD PROTEIN FLGG"/>
    <property type="match status" value="1"/>
</dbReference>
<dbReference type="PANTHER" id="PTHR30435">
    <property type="entry name" value="FLAGELLAR PROTEIN"/>
    <property type="match status" value="1"/>
</dbReference>
<protein>
    <submittedName>
        <fullName evidence="4">Flagellar hook basal-body protein</fullName>
    </submittedName>
</protein>
<dbReference type="GO" id="GO:0009288">
    <property type="term" value="C:bacterial-type flagellum"/>
    <property type="evidence" value="ECO:0007669"/>
    <property type="project" value="TreeGrafter"/>
</dbReference>
<keyword evidence="4" id="KW-0969">Cilium</keyword>
<dbReference type="Proteomes" id="UP000823632">
    <property type="component" value="Unassembled WGS sequence"/>
</dbReference>
<dbReference type="Pfam" id="PF06429">
    <property type="entry name" value="Flg_bbr_C"/>
    <property type="match status" value="1"/>
</dbReference>
<evidence type="ECO:0000259" key="2">
    <source>
        <dbReference type="Pfam" id="PF06429"/>
    </source>
</evidence>
<comment type="similarity">
    <text evidence="1">Belongs to the flagella basal body rod proteins family.</text>
</comment>
<dbReference type="GO" id="GO:0071978">
    <property type="term" value="P:bacterial-type flagellum-dependent swarming motility"/>
    <property type="evidence" value="ECO:0007669"/>
    <property type="project" value="TreeGrafter"/>
</dbReference>
<dbReference type="Pfam" id="PF22692">
    <property type="entry name" value="LlgE_F_G_D1"/>
    <property type="match status" value="1"/>
</dbReference>
<dbReference type="InterPro" id="IPR037925">
    <property type="entry name" value="FlgE/F/G-like"/>
</dbReference>
<gene>
    <name evidence="4" type="ORF">IAC76_01810</name>
</gene>
<evidence type="ECO:0000256" key="1">
    <source>
        <dbReference type="ARBA" id="ARBA00009677"/>
    </source>
</evidence>
<comment type="caution">
    <text evidence="4">The sequence shown here is derived from an EMBL/GenBank/DDBJ whole genome shotgun (WGS) entry which is preliminary data.</text>
</comment>
<proteinExistence type="inferred from homology"/>